<reference evidence="2" key="2">
    <citation type="submission" date="2021-09" db="EMBL/GenBank/DDBJ databases">
        <authorList>
            <person name="Jia N."/>
            <person name="Wang J."/>
            <person name="Shi W."/>
            <person name="Du L."/>
            <person name="Sun Y."/>
            <person name="Zhan W."/>
            <person name="Jiang J."/>
            <person name="Wang Q."/>
            <person name="Zhang B."/>
            <person name="Ji P."/>
            <person name="Sakyi L.B."/>
            <person name="Cui X."/>
            <person name="Yuan T."/>
            <person name="Jiang B."/>
            <person name="Yang W."/>
            <person name="Lam T.T.-Y."/>
            <person name="Chang Q."/>
            <person name="Ding S."/>
            <person name="Wang X."/>
            <person name="Zhu J."/>
            <person name="Ruan X."/>
            <person name="Zhao L."/>
            <person name="Wei J."/>
            <person name="Que T."/>
            <person name="Du C."/>
            <person name="Cheng J."/>
            <person name="Dai P."/>
            <person name="Han X."/>
            <person name="Huang E."/>
            <person name="Gao Y."/>
            <person name="Liu J."/>
            <person name="Shao H."/>
            <person name="Ye R."/>
            <person name="Li L."/>
            <person name="Wei W."/>
            <person name="Wang X."/>
            <person name="Wang C."/>
            <person name="Huo Q."/>
            <person name="Li W."/>
            <person name="Guo W."/>
            <person name="Chen H."/>
            <person name="Chen S."/>
            <person name="Zhou L."/>
            <person name="Zhou L."/>
            <person name="Ni X."/>
            <person name="Tian J."/>
            <person name="Zhou Y."/>
            <person name="Sheng Y."/>
            <person name="Liu T."/>
            <person name="Pan Y."/>
            <person name="Xia L."/>
            <person name="Li J."/>
            <person name="Zhao F."/>
            <person name="Cao W."/>
        </authorList>
    </citation>
    <scope>NUCLEOTIDE SEQUENCE</scope>
    <source>
        <strain evidence="2">Rsan-2018</strain>
        <tissue evidence="2">Larvae</tissue>
    </source>
</reference>
<dbReference type="VEuPathDB" id="VectorBase:RSAN_044781"/>
<dbReference type="EMBL" id="JABSTV010001248">
    <property type="protein sequence ID" value="KAH7967951.1"/>
    <property type="molecule type" value="Genomic_DNA"/>
</dbReference>
<organism evidence="2 3">
    <name type="scientific">Rhipicephalus sanguineus</name>
    <name type="common">Brown dog tick</name>
    <name type="synonym">Ixodes sanguineus</name>
    <dbReference type="NCBI Taxonomy" id="34632"/>
    <lineage>
        <taxon>Eukaryota</taxon>
        <taxon>Metazoa</taxon>
        <taxon>Ecdysozoa</taxon>
        <taxon>Arthropoda</taxon>
        <taxon>Chelicerata</taxon>
        <taxon>Arachnida</taxon>
        <taxon>Acari</taxon>
        <taxon>Parasitiformes</taxon>
        <taxon>Ixodida</taxon>
        <taxon>Ixodoidea</taxon>
        <taxon>Ixodidae</taxon>
        <taxon>Rhipicephalinae</taxon>
        <taxon>Rhipicephalus</taxon>
        <taxon>Rhipicephalus</taxon>
    </lineage>
</organism>
<keyword evidence="3" id="KW-1185">Reference proteome</keyword>
<evidence type="ECO:0000313" key="2">
    <source>
        <dbReference type="EMBL" id="KAH7967951.1"/>
    </source>
</evidence>
<proteinExistence type="predicted"/>
<name>A0A9D4T112_RHISA</name>
<dbReference type="Proteomes" id="UP000821837">
    <property type="component" value="Unassembled WGS sequence"/>
</dbReference>
<protein>
    <recommendedName>
        <fullName evidence="1">MADF domain-containing protein</fullName>
    </recommendedName>
</protein>
<feature type="domain" description="MADF" evidence="1">
    <location>
        <begin position="11"/>
        <end position="112"/>
    </location>
</feature>
<dbReference type="PANTHER" id="PTHR12243:SF69">
    <property type="entry name" value="SI:CH73-59F11.3"/>
    <property type="match status" value="1"/>
</dbReference>
<evidence type="ECO:0000259" key="1">
    <source>
        <dbReference type="PROSITE" id="PS51029"/>
    </source>
</evidence>
<dbReference type="AlphaFoldDB" id="A0A9D4T112"/>
<dbReference type="GO" id="GO:0005667">
    <property type="term" value="C:transcription regulator complex"/>
    <property type="evidence" value="ECO:0007669"/>
    <property type="project" value="TreeGrafter"/>
</dbReference>
<dbReference type="InterPro" id="IPR006578">
    <property type="entry name" value="MADF-dom"/>
</dbReference>
<dbReference type="GO" id="GO:0006357">
    <property type="term" value="P:regulation of transcription by RNA polymerase II"/>
    <property type="evidence" value="ECO:0007669"/>
    <property type="project" value="TreeGrafter"/>
</dbReference>
<dbReference type="PANTHER" id="PTHR12243">
    <property type="entry name" value="MADF DOMAIN TRANSCRIPTION FACTOR"/>
    <property type="match status" value="1"/>
</dbReference>
<dbReference type="Pfam" id="PF10545">
    <property type="entry name" value="MADF_DNA_bdg"/>
    <property type="match status" value="1"/>
</dbReference>
<gene>
    <name evidence="2" type="ORF">HPB52_004392</name>
</gene>
<dbReference type="InterPro" id="IPR039353">
    <property type="entry name" value="TF_Adf1"/>
</dbReference>
<reference evidence="2" key="1">
    <citation type="journal article" date="2020" name="Cell">
        <title>Large-Scale Comparative Analyses of Tick Genomes Elucidate Their Genetic Diversity and Vector Capacities.</title>
        <authorList>
            <consortium name="Tick Genome and Microbiome Consortium (TIGMIC)"/>
            <person name="Jia N."/>
            <person name="Wang J."/>
            <person name="Shi W."/>
            <person name="Du L."/>
            <person name="Sun Y."/>
            <person name="Zhan W."/>
            <person name="Jiang J.F."/>
            <person name="Wang Q."/>
            <person name="Zhang B."/>
            <person name="Ji P."/>
            <person name="Bell-Sakyi L."/>
            <person name="Cui X.M."/>
            <person name="Yuan T.T."/>
            <person name="Jiang B.G."/>
            <person name="Yang W.F."/>
            <person name="Lam T.T."/>
            <person name="Chang Q.C."/>
            <person name="Ding S.J."/>
            <person name="Wang X.J."/>
            <person name="Zhu J.G."/>
            <person name="Ruan X.D."/>
            <person name="Zhao L."/>
            <person name="Wei J.T."/>
            <person name="Ye R.Z."/>
            <person name="Que T.C."/>
            <person name="Du C.H."/>
            <person name="Zhou Y.H."/>
            <person name="Cheng J.X."/>
            <person name="Dai P.F."/>
            <person name="Guo W.B."/>
            <person name="Han X.H."/>
            <person name="Huang E.J."/>
            <person name="Li L.F."/>
            <person name="Wei W."/>
            <person name="Gao Y.C."/>
            <person name="Liu J.Z."/>
            <person name="Shao H.Z."/>
            <person name="Wang X."/>
            <person name="Wang C.C."/>
            <person name="Yang T.C."/>
            <person name="Huo Q.B."/>
            <person name="Li W."/>
            <person name="Chen H.Y."/>
            <person name="Chen S.E."/>
            <person name="Zhou L.G."/>
            <person name="Ni X.B."/>
            <person name="Tian J.H."/>
            <person name="Sheng Y."/>
            <person name="Liu T."/>
            <person name="Pan Y.S."/>
            <person name="Xia L.Y."/>
            <person name="Li J."/>
            <person name="Zhao F."/>
            <person name="Cao W.C."/>
        </authorList>
    </citation>
    <scope>NUCLEOTIDE SEQUENCE</scope>
    <source>
        <strain evidence="2">Rsan-2018</strain>
    </source>
</reference>
<evidence type="ECO:0000313" key="3">
    <source>
        <dbReference type="Proteomes" id="UP000821837"/>
    </source>
</evidence>
<dbReference type="SMART" id="SM00595">
    <property type="entry name" value="MADF"/>
    <property type="match status" value="1"/>
</dbReference>
<sequence length="115" mass="13042">MAPAGCIDCELLIAAVQCRVPLWIASHKQHKDRNVKTALLSEVAAAVLPNVDKKVAVEMAQKRWRSLRDQFRRLFTAVLQARKSGAGRDDVDSVDTSWPYYELLMFLKDTMLTRP</sequence>
<accession>A0A9D4T112</accession>
<comment type="caution">
    <text evidence="2">The sequence shown here is derived from an EMBL/GenBank/DDBJ whole genome shotgun (WGS) entry which is preliminary data.</text>
</comment>
<dbReference type="GO" id="GO:0005634">
    <property type="term" value="C:nucleus"/>
    <property type="evidence" value="ECO:0007669"/>
    <property type="project" value="TreeGrafter"/>
</dbReference>
<dbReference type="PROSITE" id="PS51029">
    <property type="entry name" value="MADF"/>
    <property type="match status" value="1"/>
</dbReference>